<sequence>MESCKEGCQPRDDKWSKACDINNRNPVSPTVRKCMQNQTKSVVDQLVQEGHRSMLVFTPCELHAYLRGRTLWLSGDSLMQNYYYALRCFMIDFWDHSLGECQVSSDSSIEQQIYHAADTNISSPLGSRVITDLPRCLWLAAGGRICWVHSVRGEEIADPDPQNPGLLQTLQATVAQPQDIFYVNFGRWHFSNCAGLQSAPYKQSLWNLGKLYEKTRDVFPNLLFKVSAHDHTACRDGARWEQPTSCLPAEQGGYPMMTGRRVMQSAENILGKFNVPIVNTYNDTVLLHDGHITDRPIGGREVDCIHYCSPGVPEFDMWSMYKALRTYGLDAERREAAGAAEYDRS</sequence>
<gene>
    <name evidence="1" type="ORF">OEZ85_012376</name>
</gene>
<evidence type="ECO:0000313" key="2">
    <source>
        <dbReference type="Proteomes" id="UP001244341"/>
    </source>
</evidence>
<organism evidence="1 2">
    <name type="scientific">Tetradesmus obliquus</name>
    <name type="common">Green alga</name>
    <name type="synonym">Acutodesmus obliquus</name>
    <dbReference type="NCBI Taxonomy" id="3088"/>
    <lineage>
        <taxon>Eukaryota</taxon>
        <taxon>Viridiplantae</taxon>
        <taxon>Chlorophyta</taxon>
        <taxon>core chlorophytes</taxon>
        <taxon>Chlorophyceae</taxon>
        <taxon>CS clade</taxon>
        <taxon>Sphaeropleales</taxon>
        <taxon>Scenedesmaceae</taxon>
        <taxon>Tetradesmus</taxon>
    </lineage>
</organism>
<accession>A0ABY8TVL9</accession>
<dbReference type="EMBL" id="CP126210">
    <property type="protein sequence ID" value="WIA12321.1"/>
    <property type="molecule type" value="Genomic_DNA"/>
</dbReference>
<reference evidence="1 2" key="1">
    <citation type="submission" date="2023-05" db="EMBL/GenBank/DDBJ databases">
        <title>A 100% complete, gapless, phased diploid assembly of the Scenedesmus obliquus UTEX 3031 genome.</title>
        <authorList>
            <person name="Biondi T.C."/>
            <person name="Hanschen E.R."/>
            <person name="Kwon T."/>
            <person name="Eng W."/>
            <person name="Kruse C.P.S."/>
            <person name="Koehler S.I."/>
            <person name="Kunde Y."/>
            <person name="Gleasner C.D."/>
            <person name="You Mak K.T."/>
            <person name="Polle J."/>
            <person name="Hovde B.T."/>
            <person name="Starkenburg S.R."/>
        </authorList>
    </citation>
    <scope>NUCLEOTIDE SEQUENCE [LARGE SCALE GENOMIC DNA]</scope>
    <source>
        <strain evidence="1 2">DOE0152z</strain>
    </source>
</reference>
<name>A0ABY8TVL9_TETOB</name>
<protein>
    <submittedName>
        <fullName evidence="1">Uncharacterized protein</fullName>
    </submittedName>
</protein>
<keyword evidence="2" id="KW-1185">Reference proteome</keyword>
<evidence type="ECO:0000313" key="1">
    <source>
        <dbReference type="EMBL" id="WIA12321.1"/>
    </source>
</evidence>
<proteinExistence type="predicted"/>
<dbReference type="Proteomes" id="UP001244341">
    <property type="component" value="Chromosome 3b"/>
</dbReference>